<dbReference type="Proteomes" id="UP000054844">
    <property type="component" value="Unassembled WGS sequence"/>
</dbReference>
<evidence type="ECO:0000256" key="11">
    <source>
        <dbReference type="ARBA" id="ARBA00022777"/>
    </source>
</evidence>
<keyword evidence="4" id="KW-0597">Phosphoprotein</keyword>
<dbReference type="GO" id="GO:0009881">
    <property type="term" value="F:photoreceptor activity"/>
    <property type="evidence" value="ECO:0007669"/>
    <property type="project" value="UniProtKB-KW"/>
</dbReference>
<keyword evidence="12" id="KW-0067">ATP-binding</keyword>
<dbReference type="Proteomes" id="UP000254919">
    <property type="component" value="Unassembled WGS sequence"/>
</dbReference>
<keyword evidence="21" id="KW-1185">Reference proteome</keyword>
<dbReference type="PROSITE" id="PS50113">
    <property type="entry name" value="PAC"/>
    <property type="match status" value="1"/>
</dbReference>
<organism evidence="19 21">
    <name type="scientific">Roseomonas mucosa</name>
    <dbReference type="NCBI Taxonomy" id="207340"/>
    <lineage>
        <taxon>Bacteria</taxon>
        <taxon>Pseudomonadati</taxon>
        <taxon>Pseudomonadota</taxon>
        <taxon>Alphaproteobacteria</taxon>
        <taxon>Acetobacterales</taxon>
        <taxon>Roseomonadaceae</taxon>
        <taxon>Roseomonas</taxon>
    </lineage>
</organism>
<evidence type="ECO:0000256" key="2">
    <source>
        <dbReference type="ARBA" id="ARBA00012438"/>
    </source>
</evidence>
<evidence type="ECO:0000256" key="5">
    <source>
        <dbReference type="ARBA" id="ARBA00022606"/>
    </source>
</evidence>
<evidence type="ECO:0000256" key="16">
    <source>
        <dbReference type="SAM" id="MobiDB-lite"/>
    </source>
</evidence>
<keyword evidence="13" id="KW-0157">Chromophore</keyword>
<evidence type="ECO:0000256" key="12">
    <source>
        <dbReference type="ARBA" id="ARBA00022840"/>
    </source>
</evidence>
<comment type="catalytic activity">
    <reaction evidence="1">
        <text>ATP + protein L-histidine = ADP + protein N-phospho-L-histidine.</text>
        <dbReference type="EC" id="2.7.13.3"/>
    </reaction>
</comment>
<dbReference type="NCBIfam" id="TIGR00229">
    <property type="entry name" value="sensory_box"/>
    <property type="match status" value="1"/>
</dbReference>
<evidence type="ECO:0000313" key="21">
    <source>
        <dbReference type="Proteomes" id="UP000054844"/>
    </source>
</evidence>
<dbReference type="SMART" id="SM00911">
    <property type="entry name" value="HWE_HK"/>
    <property type="match status" value="1"/>
</dbReference>
<evidence type="ECO:0000256" key="9">
    <source>
        <dbReference type="ARBA" id="ARBA00022737"/>
    </source>
</evidence>
<dbReference type="EMBL" id="UGVN01000003">
    <property type="protein sequence ID" value="SUE95562.1"/>
    <property type="molecule type" value="Genomic_DNA"/>
</dbReference>
<sequence length="350" mass="37928">MIDDTSKLLGKRETVPGSGVQGHRKALEASAWLAAVVENSDDAIISKTLDGIITTWNRGAERLFGYTSHETIGQPIRMIIPDDRLFEEDEILRRLRNGERVDHFETVRLRKNGELVEISVTISPVRAEDGSILGASKIARDITDQKRASAQQALLLREMHHRIKNLFTLTAGLVTLSAKASAESAVFVADFRSRLQALARAHALTMPDDNAANTEPATTFVELLQAILAPHVADDRPRIAIRGCDAPLVGKALTSIALLLHELATNAAKYGALSGSGGRLSIDLSVENGTLRMIWQESNAPHSSPETRREGFGTTLEQAAVSGVQGSLHRDWKADGVSITLEVALRSLVG</sequence>
<keyword evidence="10" id="KW-0547">Nucleotide-binding</keyword>
<gene>
    <name evidence="19" type="ORF">APZ41_016440</name>
    <name evidence="20" type="ORF">NCTC13291_04450</name>
</gene>
<evidence type="ECO:0000313" key="22">
    <source>
        <dbReference type="Proteomes" id="UP000254919"/>
    </source>
</evidence>
<dbReference type="InterPro" id="IPR035965">
    <property type="entry name" value="PAS-like_dom_sf"/>
</dbReference>
<name>A0A1S8D186_9PROT</name>
<dbReference type="GO" id="GO:0006355">
    <property type="term" value="P:regulation of DNA-templated transcription"/>
    <property type="evidence" value="ECO:0007669"/>
    <property type="project" value="InterPro"/>
</dbReference>
<dbReference type="InterPro" id="IPR000700">
    <property type="entry name" value="PAS-assoc_C"/>
</dbReference>
<keyword evidence="11 19" id="KW-0418">Kinase</keyword>
<evidence type="ECO:0000256" key="1">
    <source>
        <dbReference type="ARBA" id="ARBA00000085"/>
    </source>
</evidence>
<dbReference type="OrthoDB" id="5287260at2"/>
<proteinExistence type="predicted"/>
<dbReference type="PANTHER" id="PTHR41523">
    <property type="entry name" value="TWO-COMPONENT SYSTEM SENSOR PROTEIN"/>
    <property type="match status" value="1"/>
</dbReference>
<dbReference type="InterPro" id="IPR013767">
    <property type="entry name" value="PAS_fold"/>
</dbReference>
<dbReference type="CDD" id="cd00130">
    <property type="entry name" value="PAS"/>
    <property type="match status" value="1"/>
</dbReference>
<dbReference type="GO" id="GO:0005524">
    <property type="term" value="F:ATP binding"/>
    <property type="evidence" value="ECO:0007669"/>
    <property type="project" value="UniProtKB-KW"/>
</dbReference>
<evidence type="ECO:0000313" key="19">
    <source>
        <dbReference type="EMBL" id="ONH82073.1"/>
    </source>
</evidence>
<dbReference type="Gene3D" id="3.30.565.10">
    <property type="entry name" value="Histidine kinase-like ATPase, C-terminal domain"/>
    <property type="match status" value="1"/>
</dbReference>
<keyword evidence="5" id="KW-0716">Sensory transduction</keyword>
<feature type="region of interest" description="Disordered" evidence="16">
    <location>
        <begin position="1"/>
        <end position="21"/>
    </location>
</feature>
<dbReference type="SUPFAM" id="SSF55785">
    <property type="entry name" value="PYP-like sensor domain (PAS domain)"/>
    <property type="match status" value="1"/>
</dbReference>
<reference evidence="19 21" key="1">
    <citation type="submission" date="2016-12" db="EMBL/GenBank/DDBJ databases">
        <title>Draft genome sequence of Roseomonas mucosa strain AU37, isolated from a peripheral intravenous catheter.</title>
        <authorList>
            <person name="Choudhury M.A."/>
            <person name="Sidjabat H.E."/>
            <person name="Wailan A.M."/>
            <person name="Zhang L."/>
            <person name="Marsh N.M."/>
            <person name="Rickard C.M."/>
            <person name="Davies M."/>
            <person name="Mcmillan D.J."/>
        </authorList>
    </citation>
    <scope>NUCLEOTIDE SEQUENCE [LARGE SCALE GENOMIC DNA]</scope>
    <source>
        <strain evidence="19 21">SAVE376</strain>
    </source>
</reference>
<keyword evidence="15" id="KW-0675">Receptor</keyword>
<feature type="domain" description="PAC" evidence="18">
    <location>
        <begin position="102"/>
        <end position="154"/>
    </location>
</feature>
<dbReference type="InterPro" id="IPR036890">
    <property type="entry name" value="HATPase_C_sf"/>
</dbReference>
<dbReference type="Pfam" id="PF07536">
    <property type="entry name" value="HWE_HK"/>
    <property type="match status" value="1"/>
</dbReference>
<evidence type="ECO:0000256" key="13">
    <source>
        <dbReference type="ARBA" id="ARBA00022991"/>
    </source>
</evidence>
<dbReference type="InterPro" id="IPR001610">
    <property type="entry name" value="PAC"/>
</dbReference>
<accession>A0A1S8D186</accession>
<evidence type="ECO:0000256" key="8">
    <source>
        <dbReference type="ARBA" id="ARBA00022679"/>
    </source>
</evidence>
<evidence type="ECO:0000313" key="20">
    <source>
        <dbReference type="EMBL" id="SUE95562.1"/>
    </source>
</evidence>
<evidence type="ECO:0000256" key="7">
    <source>
        <dbReference type="ARBA" id="ARBA00022643"/>
    </source>
</evidence>
<evidence type="ECO:0000256" key="14">
    <source>
        <dbReference type="ARBA" id="ARBA00023026"/>
    </source>
</evidence>
<evidence type="ECO:0000256" key="10">
    <source>
        <dbReference type="ARBA" id="ARBA00022741"/>
    </source>
</evidence>
<dbReference type="SMART" id="SM00091">
    <property type="entry name" value="PAS"/>
    <property type="match status" value="2"/>
</dbReference>
<keyword evidence="9" id="KW-0677">Repeat</keyword>
<dbReference type="Gene3D" id="3.30.450.20">
    <property type="entry name" value="PAS domain"/>
    <property type="match status" value="1"/>
</dbReference>
<evidence type="ECO:0000256" key="3">
    <source>
        <dbReference type="ARBA" id="ARBA00022543"/>
    </source>
</evidence>
<dbReference type="GO" id="GO:0004673">
    <property type="term" value="F:protein histidine kinase activity"/>
    <property type="evidence" value="ECO:0007669"/>
    <property type="project" value="UniProtKB-EC"/>
</dbReference>
<keyword evidence="14" id="KW-0843">Virulence</keyword>
<evidence type="ECO:0000256" key="6">
    <source>
        <dbReference type="ARBA" id="ARBA00022630"/>
    </source>
</evidence>
<dbReference type="EMBL" id="LLWF02000073">
    <property type="protein sequence ID" value="ONH82073.1"/>
    <property type="molecule type" value="Genomic_DNA"/>
</dbReference>
<dbReference type="AlphaFoldDB" id="A0A1S8D186"/>
<dbReference type="EC" id="2.7.13.3" evidence="2"/>
<evidence type="ECO:0000259" key="17">
    <source>
        <dbReference type="PROSITE" id="PS50112"/>
    </source>
</evidence>
<protein>
    <recommendedName>
        <fullName evidence="2">histidine kinase</fullName>
        <ecNumber evidence="2">2.7.13.3</ecNumber>
    </recommendedName>
</protein>
<keyword evidence="3" id="KW-0600">Photoreceptor protein</keyword>
<evidence type="ECO:0000259" key="18">
    <source>
        <dbReference type="PROSITE" id="PS50113"/>
    </source>
</evidence>
<dbReference type="Pfam" id="PF00989">
    <property type="entry name" value="PAS"/>
    <property type="match status" value="1"/>
</dbReference>
<dbReference type="RefSeq" id="WP_019462968.1">
    <property type="nucleotide sequence ID" value="NZ_CBCSHT010000170.1"/>
</dbReference>
<dbReference type="PROSITE" id="PS50112">
    <property type="entry name" value="PAS"/>
    <property type="match status" value="1"/>
</dbReference>
<dbReference type="InterPro" id="IPR011102">
    <property type="entry name" value="Sig_transdc_His_kinase_HWE"/>
</dbReference>
<dbReference type="SMART" id="SM00086">
    <property type="entry name" value="PAC"/>
    <property type="match status" value="1"/>
</dbReference>
<feature type="domain" description="PAS" evidence="17">
    <location>
        <begin position="29"/>
        <end position="98"/>
    </location>
</feature>
<evidence type="ECO:0000256" key="15">
    <source>
        <dbReference type="ARBA" id="ARBA00023170"/>
    </source>
</evidence>
<keyword evidence="8 20" id="KW-0808">Transferase</keyword>
<feature type="compositionally biased region" description="Basic and acidic residues" evidence="16">
    <location>
        <begin position="1"/>
        <end position="14"/>
    </location>
</feature>
<reference evidence="20 22" key="2">
    <citation type="submission" date="2018-06" db="EMBL/GenBank/DDBJ databases">
        <authorList>
            <consortium name="Pathogen Informatics"/>
            <person name="Doyle S."/>
        </authorList>
    </citation>
    <scope>NUCLEOTIDE SEQUENCE [LARGE SCALE GENOMIC DNA]</scope>
    <source>
        <strain evidence="20 22">NCTC13291</strain>
    </source>
</reference>
<dbReference type="PANTHER" id="PTHR41523:SF8">
    <property type="entry name" value="ETHYLENE RESPONSE SENSOR PROTEIN"/>
    <property type="match status" value="1"/>
</dbReference>
<keyword evidence="6" id="KW-0285">Flavoprotein</keyword>
<dbReference type="InterPro" id="IPR000014">
    <property type="entry name" value="PAS"/>
</dbReference>
<dbReference type="STRING" id="207340.APZ41_016440"/>
<dbReference type="GeneID" id="99631667"/>
<keyword evidence="7" id="KW-0288">FMN</keyword>
<evidence type="ECO:0000256" key="4">
    <source>
        <dbReference type="ARBA" id="ARBA00022553"/>
    </source>
</evidence>